<keyword evidence="3" id="KW-1185">Reference proteome</keyword>
<proteinExistence type="predicted"/>
<protein>
    <submittedName>
        <fullName evidence="2">Uncharacterized protein</fullName>
    </submittedName>
</protein>
<feature type="compositionally biased region" description="Polar residues" evidence="1">
    <location>
        <begin position="76"/>
        <end position="86"/>
    </location>
</feature>
<evidence type="ECO:0000313" key="2">
    <source>
        <dbReference type="EMBL" id="KAF2870670.1"/>
    </source>
</evidence>
<organism evidence="2 3">
    <name type="scientific">Massariosphaeria phaeospora</name>
    <dbReference type="NCBI Taxonomy" id="100035"/>
    <lineage>
        <taxon>Eukaryota</taxon>
        <taxon>Fungi</taxon>
        <taxon>Dikarya</taxon>
        <taxon>Ascomycota</taxon>
        <taxon>Pezizomycotina</taxon>
        <taxon>Dothideomycetes</taxon>
        <taxon>Pleosporomycetidae</taxon>
        <taxon>Pleosporales</taxon>
        <taxon>Pleosporales incertae sedis</taxon>
        <taxon>Massariosphaeria</taxon>
    </lineage>
</organism>
<dbReference type="Proteomes" id="UP000481861">
    <property type="component" value="Unassembled WGS sequence"/>
</dbReference>
<evidence type="ECO:0000256" key="1">
    <source>
        <dbReference type="SAM" id="MobiDB-lite"/>
    </source>
</evidence>
<comment type="caution">
    <text evidence="2">The sequence shown here is derived from an EMBL/GenBank/DDBJ whole genome shotgun (WGS) entry which is preliminary data.</text>
</comment>
<accession>A0A7C8ICK2</accession>
<dbReference type="AlphaFoldDB" id="A0A7C8ICK2"/>
<dbReference type="OrthoDB" id="3795253at2759"/>
<feature type="region of interest" description="Disordered" evidence="1">
    <location>
        <begin position="1"/>
        <end position="123"/>
    </location>
</feature>
<dbReference type="EMBL" id="JAADJZ010000013">
    <property type="protein sequence ID" value="KAF2870670.1"/>
    <property type="molecule type" value="Genomic_DNA"/>
</dbReference>
<name>A0A7C8ICK2_9PLEO</name>
<gene>
    <name evidence="2" type="ORF">BDV95DRAFT_595382</name>
</gene>
<evidence type="ECO:0000313" key="3">
    <source>
        <dbReference type="Proteomes" id="UP000481861"/>
    </source>
</evidence>
<feature type="compositionally biased region" description="Polar residues" evidence="1">
    <location>
        <begin position="53"/>
        <end position="62"/>
    </location>
</feature>
<sequence length="186" mass="19504">MDSSNSDSLLPPTEASFPLESPSGLTPNTRTEAELALDYNSHTQTDSAAPATSFPSDENANPTEAHAAYRRPGPVRTSSTNYQQALQKAHAETSASSNLSTDTTTTGVPFPPPGQGVVPLHTGVGVSVGQSDALKSRRPRGMSLTALAPQQSWSEQDMKHAYTANLLADAKDAGYSSKGVPPLPEK</sequence>
<reference evidence="2 3" key="1">
    <citation type="submission" date="2020-01" db="EMBL/GenBank/DDBJ databases">
        <authorList>
            <consortium name="DOE Joint Genome Institute"/>
            <person name="Haridas S."/>
            <person name="Albert R."/>
            <person name="Binder M."/>
            <person name="Bloem J."/>
            <person name="Labutti K."/>
            <person name="Salamov A."/>
            <person name="Andreopoulos B."/>
            <person name="Baker S.E."/>
            <person name="Barry K."/>
            <person name="Bills G."/>
            <person name="Bluhm B.H."/>
            <person name="Cannon C."/>
            <person name="Castanera R."/>
            <person name="Culley D.E."/>
            <person name="Daum C."/>
            <person name="Ezra D."/>
            <person name="Gonzalez J.B."/>
            <person name="Henrissat B."/>
            <person name="Kuo A."/>
            <person name="Liang C."/>
            <person name="Lipzen A."/>
            <person name="Lutzoni F."/>
            <person name="Magnuson J."/>
            <person name="Mondo S."/>
            <person name="Nolan M."/>
            <person name="Ohm R."/>
            <person name="Pangilinan J."/>
            <person name="Park H.-J.H."/>
            <person name="Ramirez L."/>
            <person name="Alfaro M."/>
            <person name="Sun H."/>
            <person name="Tritt A."/>
            <person name="Yoshinaga Y."/>
            <person name="Zwiers L.-H.L."/>
            <person name="Turgeon B.G."/>
            <person name="Goodwin S.B."/>
            <person name="Spatafora J.W."/>
            <person name="Crous P.W."/>
            <person name="Grigoriev I.V."/>
        </authorList>
    </citation>
    <scope>NUCLEOTIDE SEQUENCE [LARGE SCALE GENOMIC DNA]</scope>
    <source>
        <strain evidence="2 3">CBS 611.86</strain>
    </source>
</reference>